<name>A0A9P3LJ23_9APHY</name>
<sequence length="324" mass="34984">MNANAAGQALRSVAVYASADMGHAGQSLRDALLRLSVGRCEFFSGAWAVHADASHPSITPLLDTLSAIPDERRCVEHVFIEQTFGPAHDANPQERERLIALEKTSIVEMHLLLELLAPTLQTLAIVRSSIDPADSSLRGGLILKGLHFPALRELAIAGPPETTVAFDLPLSPKLAPSLRRLQVPSDMLLIHQAAMAPYTVPHLAHLVVSPLRPRCTPGQLEALRKYGSVMGVFVADGKAAALPSRAPAQAEPCVEIAVFSSLDSARAAEVGRIHWEVLGWMKPAVLRDCLKFKDVQGEVEPTYEEALGLMKGGWLERRGKSMLG</sequence>
<protein>
    <submittedName>
        <fullName evidence="1">Uncharacterized protein</fullName>
    </submittedName>
</protein>
<dbReference type="OrthoDB" id="10415593at2759"/>
<dbReference type="Proteomes" id="UP000703269">
    <property type="component" value="Unassembled WGS sequence"/>
</dbReference>
<organism evidence="1 2">
    <name type="scientific">Phanerochaete sordida</name>
    <dbReference type="NCBI Taxonomy" id="48140"/>
    <lineage>
        <taxon>Eukaryota</taxon>
        <taxon>Fungi</taxon>
        <taxon>Dikarya</taxon>
        <taxon>Basidiomycota</taxon>
        <taxon>Agaricomycotina</taxon>
        <taxon>Agaricomycetes</taxon>
        <taxon>Polyporales</taxon>
        <taxon>Phanerochaetaceae</taxon>
        <taxon>Phanerochaete</taxon>
    </lineage>
</organism>
<keyword evidence="2" id="KW-1185">Reference proteome</keyword>
<proteinExistence type="predicted"/>
<dbReference type="AlphaFoldDB" id="A0A9P3LJ23"/>
<accession>A0A9P3LJ23</accession>
<comment type="caution">
    <text evidence="1">The sequence shown here is derived from an EMBL/GenBank/DDBJ whole genome shotgun (WGS) entry which is preliminary data.</text>
</comment>
<evidence type="ECO:0000313" key="2">
    <source>
        <dbReference type="Proteomes" id="UP000703269"/>
    </source>
</evidence>
<reference evidence="1 2" key="1">
    <citation type="submission" date="2021-08" db="EMBL/GenBank/DDBJ databases">
        <title>Draft Genome Sequence of Phanerochaete sordida strain YK-624.</title>
        <authorList>
            <person name="Mori T."/>
            <person name="Dohra H."/>
            <person name="Suzuki T."/>
            <person name="Kawagishi H."/>
            <person name="Hirai H."/>
        </authorList>
    </citation>
    <scope>NUCLEOTIDE SEQUENCE [LARGE SCALE GENOMIC DNA]</scope>
    <source>
        <strain evidence="1 2">YK-624</strain>
    </source>
</reference>
<evidence type="ECO:0000313" key="1">
    <source>
        <dbReference type="EMBL" id="GJE96940.1"/>
    </source>
</evidence>
<dbReference type="EMBL" id="BPQB01000065">
    <property type="protein sequence ID" value="GJE96940.1"/>
    <property type="molecule type" value="Genomic_DNA"/>
</dbReference>
<gene>
    <name evidence="1" type="ORF">PsYK624_131490</name>
</gene>